<dbReference type="AlphaFoldDB" id="F1LDR8"/>
<evidence type="ECO:0000313" key="1">
    <source>
        <dbReference type="EMBL" id="ADY48272.1"/>
    </source>
</evidence>
<dbReference type="EMBL" id="JI179428">
    <property type="protein sequence ID" value="ADY48272.1"/>
    <property type="molecule type" value="mRNA"/>
</dbReference>
<proteinExistence type="evidence at transcript level"/>
<dbReference type="Gene3D" id="3.75.10.10">
    <property type="entry name" value="L-arginine/glycine Amidinotransferase, Chain A"/>
    <property type="match status" value="1"/>
</dbReference>
<dbReference type="SUPFAM" id="SSF55909">
    <property type="entry name" value="Pentein"/>
    <property type="match status" value="1"/>
</dbReference>
<accession>F1LDR8</accession>
<reference evidence="1" key="1">
    <citation type="journal article" date="2011" name="Genome Res.">
        <title>Deep small RNA sequencing from the nematode Ascaris reveals conservation, functional diversification, and novel developmental profiles.</title>
        <authorList>
            <person name="Wang J."/>
            <person name="Czech B."/>
            <person name="Crunk A."/>
            <person name="Wallace A."/>
            <person name="Mitreva M."/>
            <person name="Hannon G.J."/>
            <person name="Davis R.E."/>
        </authorList>
    </citation>
    <scope>NUCLEOTIDE SEQUENCE</scope>
</reference>
<name>F1LDR8_ASCSU</name>
<organism evidence="1">
    <name type="scientific">Ascaris suum</name>
    <name type="common">Pig roundworm</name>
    <name type="synonym">Ascaris lumbricoides</name>
    <dbReference type="NCBI Taxonomy" id="6253"/>
    <lineage>
        <taxon>Eukaryota</taxon>
        <taxon>Metazoa</taxon>
        <taxon>Ecdysozoa</taxon>
        <taxon>Nematoda</taxon>
        <taxon>Chromadorea</taxon>
        <taxon>Rhabditida</taxon>
        <taxon>Spirurina</taxon>
        <taxon>Ascaridomorpha</taxon>
        <taxon>Ascaridoidea</taxon>
        <taxon>Ascarididae</taxon>
        <taxon>Ascaris</taxon>
    </lineage>
</organism>
<protein>
    <recommendedName>
        <fullName evidence="2">Amidinotransferase</fullName>
    </recommendedName>
</protein>
<sequence>MAPAMTFLKRIFMCRPTFFKVSYSINPWMDVKNAVNHDVAMKQWESLKATIERCGASVEVLEPIGADRFPDIVFTANAAVIRKRTAYLANFYYPERQGERDYSMRSGSAKMAMKLLGTAIFLSKVLVTHCGVAVTKAYCLLVLVLARMYEHWAMWPISLTMAPVSRCLAADSSISDFTTLTLASAHLTMNWRCSSLTPSMPSVVTIYPMKLDLFRFPRERRQSVCL</sequence>
<evidence type="ECO:0008006" key="2">
    <source>
        <dbReference type="Google" id="ProtNLM"/>
    </source>
</evidence>